<evidence type="ECO:0008006" key="3">
    <source>
        <dbReference type="Google" id="ProtNLM"/>
    </source>
</evidence>
<organism evidence="1 2">
    <name type="scientific">Aliishimia ponticola</name>
    <dbReference type="NCBI Taxonomy" id="2499833"/>
    <lineage>
        <taxon>Bacteria</taxon>
        <taxon>Pseudomonadati</taxon>
        <taxon>Pseudomonadota</taxon>
        <taxon>Alphaproteobacteria</taxon>
        <taxon>Rhodobacterales</taxon>
        <taxon>Paracoccaceae</taxon>
        <taxon>Aliishimia</taxon>
    </lineage>
</organism>
<evidence type="ECO:0000313" key="2">
    <source>
        <dbReference type="Proteomes" id="UP000306602"/>
    </source>
</evidence>
<comment type="caution">
    <text evidence="1">The sequence shown here is derived from an EMBL/GenBank/DDBJ whole genome shotgun (WGS) entry which is preliminary data.</text>
</comment>
<gene>
    <name evidence="1" type="ORF">E4Z66_10910</name>
</gene>
<name>A0A4S4ND96_9RHOB</name>
<proteinExistence type="predicted"/>
<dbReference type="AlphaFoldDB" id="A0A4S4ND96"/>
<dbReference type="RefSeq" id="WP_136463005.1">
    <property type="nucleotide sequence ID" value="NZ_SRKY01000002.1"/>
</dbReference>
<accession>A0A4S4ND96</accession>
<protein>
    <recommendedName>
        <fullName evidence="3">DUF2946 domain-containing protein</fullName>
    </recommendedName>
</protein>
<keyword evidence="2" id="KW-1185">Reference proteome</keyword>
<dbReference type="Proteomes" id="UP000306602">
    <property type="component" value="Unassembled WGS sequence"/>
</dbReference>
<dbReference type="EMBL" id="SRKY01000002">
    <property type="protein sequence ID" value="THH37409.1"/>
    <property type="molecule type" value="Genomic_DNA"/>
</dbReference>
<sequence length="121" mass="12562">MRWRPFTLADLILRSAMIVALIGIGFAHNFKTSAPSPELAAFVALGGSLADVCGDLDGQGRSGSSECQACRIADAAALIGGCEAVPVAVLASFETLGFVAKRIHNRTALDPARLTRAPPLV</sequence>
<reference evidence="1 2" key="1">
    <citation type="submission" date="2019-04" db="EMBL/GenBank/DDBJ databases">
        <title>Shimia ponticola sp. nov., isolated from seawater.</title>
        <authorList>
            <person name="Kim Y.-O."/>
            <person name="Yoon J.-H."/>
        </authorList>
    </citation>
    <scope>NUCLEOTIDE SEQUENCE [LARGE SCALE GENOMIC DNA]</scope>
    <source>
        <strain evidence="1 2">MYP11</strain>
    </source>
</reference>
<dbReference type="OrthoDB" id="7667197at2"/>
<evidence type="ECO:0000313" key="1">
    <source>
        <dbReference type="EMBL" id="THH37409.1"/>
    </source>
</evidence>